<feature type="binding site" evidence="14">
    <location>
        <begin position="233"/>
        <end position="236"/>
    </location>
    <ligand>
        <name>GTP</name>
        <dbReference type="ChEBI" id="CHEBI:37565"/>
        <label>1</label>
    </ligand>
</feature>
<dbReference type="CDD" id="cd01879">
    <property type="entry name" value="FeoB"/>
    <property type="match status" value="1"/>
</dbReference>
<comment type="subcellular location">
    <subcellularLocation>
        <location evidence="16">Cell inner membrane</location>
        <topology evidence="16">Multi-pass membrane protein</topology>
    </subcellularLocation>
    <subcellularLocation>
        <location evidence="1">Cell membrane</location>
        <topology evidence="1">Multi-pass membrane protein</topology>
    </subcellularLocation>
</comment>
<dbReference type="Gene3D" id="2.30.30.90">
    <property type="match status" value="1"/>
</dbReference>
<dbReference type="SUPFAM" id="SSF50037">
    <property type="entry name" value="C-terminal domain of transcriptional repressors"/>
    <property type="match status" value="1"/>
</dbReference>
<evidence type="ECO:0000256" key="13">
    <source>
        <dbReference type="NCBIfam" id="TIGR00437"/>
    </source>
</evidence>
<evidence type="ECO:0000256" key="5">
    <source>
        <dbReference type="ARBA" id="ARBA00022692"/>
    </source>
</evidence>
<proteinExistence type="inferred from homology"/>
<name>B6YQD0_AZOPC</name>
<keyword evidence="2 16" id="KW-0813">Transport</keyword>
<evidence type="ECO:0000259" key="17">
    <source>
        <dbReference type="PROSITE" id="PS51711"/>
    </source>
</evidence>
<feature type="binding site" evidence="14">
    <location>
        <begin position="173"/>
        <end position="176"/>
    </location>
    <ligand>
        <name>GTP</name>
        <dbReference type="ChEBI" id="CHEBI:37565"/>
        <label>1</label>
    </ligand>
</feature>
<feature type="transmembrane region" description="Helical" evidence="16">
    <location>
        <begin position="574"/>
        <end position="595"/>
    </location>
</feature>
<dbReference type="GO" id="GO:0005886">
    <property type="term" value="C:plasma membrane"/>
    <property type="evidence" value="ECO:0007669"/>
    <property type="project" value="UniProtKB-SubCell"/>
</dbReference>
<evidence type="ECO:0000256" key="16">
    <source>
        <dbReference type="RuleBase" id="RU362098"/>
    </source>
</evidence>
<keyword evidence="7 16" id="KW-1133">Transmembrane helix</keyword>
<dbReference type="RefSeq" id="WP_012573163.1">
    <property type="nucleotide sequence ID" value="NC_011565.1"/>
</dbReference>
<dbReference type="OrthoDB" id="9809127at2"/>
<dbReference type="InterPro" id="IPR038157">
    <property type="entry name" value="FeoA_core_dom"/>
</dbReference>
<sequence>MRLSDLLPGQKGIIVKVRGRGYFRKRIMEMGFVYGQEVETIVKAPLQDPTQYKVMDYEVSLRESEAELIEVVTEGEINIYSQERHHHFDKVYDGYRRSFYHSLVTDSDKLLKIASEQRHIINVLLVGNPNSGKTSLFNVAAGKHERVGNYSGVTVNAKEGRIKYKDYIFNLVDLPGTYSLSTCSPEEVCVRKQIFESPPDVIINVVAASNLKRNLYLTTQLIDIDASMVIALNMYDELKKSGDIFDHEHLAEMIGCPIVPTVARLGRGIKELFDKVIEIYEGKSSIARHIHINYGTEIETEIQHIKDVICKEDILGRDISRRYLSIQLLEYDKIAEMTIQHSPNINEILAERDIRAQYIENDFRENTETVFANARYGFIRGALKETYQKGKNDRLRLTHLIDRIVMHKFWSYPIFFMLMFIMFECTFSFGRYPMKWIEWIINRMDEYVEIYMMDGALKELLVNGIIGGVGNVILFLPNIIILYLFISLMEDTGYMARAAFIMDKLMHKIGLHGKSFIPLVMGFGCNVPAIMNTRVIEGYSTRLITMLINPLISCSARLPIYILLIGAFSRNYGGLILFLLYVTGILLVVLMSLLFKKFLIKDENLPFVMELPPYRLPTWNAIRRHVWSRISQYLRKMGGIILIAAIVIWFLEYYPQNEKRNQYYERKITKLVLQAGSEEQISYIRMQQNEEQKRNSFIGCIGCFIEPLVRPLGFDWKIATCLISGIPAKEIIISTLGILYTNAKNGNSSLKQCLQMELDTNGNPVFSPSKTLSLLFFVLLYFPCIATIASIKNESGKWEWALFAVGYTTLLAWIISFVIYRVSSLF</sequence>
<dbReference type="SUPFAM" id="SSF52540">
    <property type="entry name" value="P-loop containing nucleoside triphosphate hydrolases"/>
    <property type="match status" value="1"/>
</dbReference>
<feature type="transmembrane region" description="Helical" evidence="16">
    <location>
        <begin position="460"/>
        <end position="489"/>
    </location>
</feature>
<gene>
    <name evidence="18" type="ordered locus">CFPG_139</name>
</gene>
<feature type="transmembrane region" description="Helical" evidence="16">
    <location>
        <begin position="543"/>
        <end position="568"/>
    </location>
</feature>
<dbReference type="PANTHER" id="PTHR43185:SF1">
    <property type="entry name" value="FE(2+) TRANSPORTER FEOB"/>
    <property type="match status" value="1"/>
</dbReference>
<accession>B6YQD0</accession>
<evidence type="ECO:0000256" key="8">
    <source>
        <dbReference type="ARBA" id="ARBA00023004"/>
    </source>
</evidence>
<keyword evidence="4 16" id="KW-0410">Iron transport</keyword>
<evidence type="ECO:0000256" key="6">
    <source>
        <dbReference type="ARBA" id="ARBA00022741"/>
    </source>
</evidence>
<evidence type="ECO:0000256" key="4">
    <source>
        <dbReference type="ARBA" id="ARBA00022496"/>
    </source>
</evidence>
<dbReference type="eggNOG" id="COG0370">
    <property type="taxonomic scope" value="Bacteria"/>
</dbReference>
<feature type="binding site" evidence="15">
    <location>
        <position position="138"/>
    </location>
    <ligand>
        <name>Mg(2+)</name>
        <dbReference type="ChEBI" id="CHEBI:18420"/>
        <label>2</label>
    </ligand>
</feature>
<dbReference type="SMART" id="SM00899">
    <property type="entry name" value="FeoA"/>
    <property type="match status" value="1"/>
</dbReference>
<comment type="similarity">
    <text evidence="16">Belongs to the TRAFAC class TrmE-Era-EngA-EngB-Septin-like GTPase superfamily. FeoB GTPase (TC 9.A.8) family.</text>
</comment>
<feature type="transmembrane region" description="Helical" evidence="16">
    <location>
        <begin position="800"/>
        <end position="820"/>
    </location>
</feature>
<dbReference type="InterPro" id="IPR005225">
    <property type="entry name" value="Small_GTP-bd"/>
</dbReference>
<dbReference type="KEGG" id="aps:CFPG_139"/>
<dbReference type="AlphaFoldDB" id="B6YQD0"/>
<feature type="transmembrane region" description="Helical" evidence="16">
    <location>
        <begin position="772"/>
        <end position="791"/>
    </location>
</feature>
<evidence type="ECO:0000256" key="15">
    <source>
        <dbReference type="PIRSR" id="PIRSR603373-2"/>
    </source>
</evidence>
<dbReference type="Pfam" id="PF02421">
    <property type="entry name" value="FeoB_N"/>
    <property type="match status" value="1"/>
</dbReference>
<dbReference type="HOGENOM" id="CLU_013350_3_0_10"/>
<dbReference type="InterPro" id="IPR011640">
    <property type="entry name" value="Fe2_transport_prot_B_C"/>
</dbReference>
<dbReference type="NCBIfam" id="TIGR00231">
    <property type="entry name" value="small_GTP"/>
    <property type="match status" value="1"/>
</dbReference>
<evidence type="ECO:0000256" key="1">
    <source>
        <dbReference type="ARBA" id="ARBA00004651"/>
    </source>
</evidence>
<dbReference type="Pfam" id="PF17910">
    <property type="entry name" value="FeoB_Cyto"/>
    <property type="match status" value="1"/>
</dbReference>
<dbReference type="NCBIfam" id="TIGR00437">
    <property type="entry name" value="feoB"/>
    <property type="match status" value="1"/>
</dbReference>
<dbReference type="GO" id="GO:0046914">
    <property type="term" value="F:transition metal ion binding"/>
    <property type="evidence" value="ECO:0007669"/>
    <property type="project" value="InterPro"/>
</dbReference>
<dbReference type="Pfam" id="PF04023">
    <property type="entry name" value="FeoA"/>
    <property type="match status" value="1"/>
</dbReference>
<dbReference type="PROSITE" id="PS51711">
    <property type="entry name" value="G_FEOB"/>
    <property type="match status" value="1"/>
</dbReference>
<dbReference type="Pfam" id="PF07670">
    <property type="entry name" value="Gate"/>
    <property type="match status" value="2"/>
</dbReference>
<keyword evidence="19" id="KW-1185">Reference proteome</keyword>
<evidence type="ECO:0000256" key="7">
    <source>
        <dbReference type="ARBA" id="ARBA00022989"/>
    </source>
</evidence>
<dbReference type="Gene3D" id="3.40.50.300">
    <property type="entry name" value="P-loop containing nucleotide triphosphate hydrolases"/>
    <property type="match status" value="1"/>
</dbReference>
<comment type="caution">
    <text evidence="16">Lacks conserved residue(s) required for the propagation of feature annotation.</text>
</comment>
<dbReference type="GO" id="GO:0005525">
    <property type="term" value="F:GTP binding"/>
    <property type="evidence" value="ECO:0007669"/>
    <property type="project" value="UniProtKB-KW"/>
</dbReference>
<dbReference type="InterPro" id="IPR011642">
    <property type="entry name" value="Gate_dom"/>
</dbReference>
<dbReference type="InterPro" id="IPR007167">
    <property type="entry name" value="Fe-transptr_FeoA-like"/>
</dbReference>
<dbReference type="InterPro" id="IPR050860">
    <property type="entry name" value="FeoB_GTPase"/>
</dbReference>
<keyword evidence="11 16" id="KW-0472">Membrane</keyword>
<keyword evidence="10 14" id="KW-0342">GTP-binding</keyword>
<evidence type="ECO:0000313" key="18">
    <source>
        <dbReference type="EMBL" id="BAG83402.1"/>
    </source>
</evidence>
<organism evidence="18 19">
    <name type="scientific">Azobacteroides pseudotrichonymphae genomovar. CFP2</name>
    <dbReference type="NCBI Taxonomy" id="511995"/>
    <lineage>
        <taxon>Bacteria</taxon>
        <taxon>Pseudomonadati</taxon>
        <taxon>Bacteroidota</taxon>
        <taxon>Bacteroidia</taxon>
        <taxon>Bacteroidales</taxon>
        <taxon>Candidatus Azobacteroides</taxon>
    </lineage>
</organism>
<dbReference type="InterPro" id="IPR041069">
    <property type="entry name" value="FeoB_Cyto"/>
</dbReference>
<feature type="domain" description="FeoB-type G" evidence="17">
    <location>
        <begin position="120"/>
        <end position="282"/>
    </location>
</feature>
<evidence type="ECO:0000256" key="9">
    <source>
        <dbReference type="ARBA" id="ARBA00023065"/>
    </source>
</evidence>
<feature type="transmembrane region" description="Helical" evidence="16">
    <location>
        <begin position="509"/>
        <end position="531"/>
    </location>
</feature>
<dbReference type="STRING" id="511995.CFPG_139"/>
<protein>
    <recommendedName>
        <fullName evidence="12 13">Ferrous iron transport protein B</fullName>
    </recommendedName>
</protein>
<keyword evidence="9" id="KW-0406">Ion transport</keyword>
<dbReference type="GO" id="GO:0015093">
    <property type="term" value="F:ferrous iron transmembrane transporter activity"/>
    <property type="evidence" value="ECO:0007669"/>
    <property type="project" value="UniProtKB-UniRule"/>
</dbReference>
<keyword evidence="6 14" id="KW-0547">Nucleotide-binding</keyword>
<evidence type="ECO:0000256" key="3">
    <source>
        <dbReference type="ARBA" id="ARBA00022475"/>
    </source>
</evidence>
<comment type="function">
    <text evidence="16">Probable transporter of a GTP-driven Fe(2+) uptake system.</text>
</comment>
<dbReference type="Gene3D" id="1.10.287.1770">
    <property type="match status" value="1"/>
</dbReference>
<dbReference type="InterPro" id="IPR008988">
    <property type="entry name" value="Transcriptional_repressor_C"/>
</dbReference>
<dbReference type="InterPro" id="IPR030389">
    <property type="entry name" value="G_FEOB_dom"/>
</dbReference>
<keyword evidence="15" id="KW-0479">Metal-binding</keyword>
<dbReference type="EMBL" id="AP010656">
    <property type="protein sequence ID" value="BAG83402.1"/>
    <property type="molecule type" value="Genomic_DNA"/>
</dbReference>
<dbReference type="InterPro" id="IPR003373">
    <property type="entry name" value="Fe2_transport_prot-B"/>
</dbReference>
<evidence type="ECO:0000256" key="2">
    <source>
        <dbReference type="ARBA" id="ARBA00022448"/>
    </source>
</evidence>
<keyword evidence="3" id="KW-1003">Cell membrane</keyword>
<evidence type="ECO:0000256" key="14">
    <source>
        <dbReference type="PIRSR" id="PIRSR603373-1"/>
    </source>
</evidence>
<keyword evidence="5 16" id="KW-0812">Transmembrane</keyword>
<feature type="binding site" evidence="15">
    <location>
        <position position="142"/>
    </location>
    <ligand>
        <name>Mg(2+)</name>
        <dbReference type="ChEBI" id="CHEBI:18420"/>
        <label>2</label>
    </ligand>
</feature>
<dbReference type="InterPro" id="IPR027417">
    <property type="entry name" value="P-loop_NTPase"/>
</dbReference>
<dbReference type="Proteomes" id="UP000000723">
    <property type="component" value="Chromosome"/>
</dbReference>
<evidence type="ECO:0000313" key="19">
    <source>
        <dbReference type="Proteomes" id="UP000000723"/>
    </source>
</evidence>
<evidence type="ECO:0000256" key="10">
    <source>
        <dbReference type="ARBA" id="ARBA00023134"/>
    </source>
</evidence>
<reference evidence="19" key="1">
    <citation type="journal article" date="2008" name="Science">
        <title>Genome of an endosymbiont coupling N2 fixation to cellulolysis within RT protist cells in termite gut.</title>
        <authorList>
            <person name="Hongoh Y."/>
            <person name="Sharma V.K."/>
            <person name="Prakash T."/>
            <person name="Noda S."/>
            <person name="Toh H."/>
            <person name="Taylor T.D."/>
            <person name="Kudo T."/>
            <person name="Sakaki Y."/>
            <person name="Toyoda A."/>
            <person name="Hattori M."/>
            <person name="Ohkuma M."/>
        </authorList>
    </citation>
    <scope>NUCLEOTIDE SEQUENCE [LARGE SCALE GENOMIC DNA]</scope>
</reference>
<evidence type="ECO:0000256" key="12">
    <source>
        <dbReference type="ARBA" id="ARBA00031200"/>
    </source>
</evidence>
<dbReference type="eggNOG" id="COG1918">
    <property type="taxonomic scope" value="Bacteria"/>
</dbReference>
<feature type="binding site" evidence="14">
    <location>
        <begin position="127"/>
        <end position="134"/>
    </location>
    <ligand>
        <name>GTP</name>
        <dbReference type="ChEBI" id="CHEBI:37565"/>
        <label>1</label>
    </ligand>
</feature>
<evidence type="ECO:0000256" key="11">
    <source>
        <dbReference type="ARBA" id="ARBA00023136"/>
    </source>
</evidence>
<keyword evidence="15" id="KW-0460">Magnesium</keyword>
<feature type="transmembrane region" description="Helical" evidence="16">
    <location>
        <begin position="633"/>
        <end position="651"/>
    </location>
</feature>
<keyword evidence="8 16" id="KW-0408">Iron</keyword>
<dbReference type="Pfam" id="PF07664">
    <property type="entry name" value="FeoB_C"/>
    <property type="match status" value="1"/>
</dbReference>
<dbReference type="PANTHER" id="PTHR43185">
    <property type="entry name" value="FERROUS IRON TRANSPORT PROTEIN B"/>
    <property type="match status" value="1"/>
</dbReference>